<dbReference type="EMBL" id="JAMZFV010000025">
    <property type="protein sequence ID" value="MCP1111174.1"/>
    <property type="molecule type" value="Genomic_DNA"/>
</dbReference>
<dbReference type="RefSeq" id="WP_262070052.1">
    <property type="nucleotide sequence ID" value="NZ_JAMXOC010000025.1"/>
</dbReference>
<evidence type="ECO:0000256" key="1">
    <source>
        <dbReference type="SAM" id="Coils"/>
    </source>
</evidence>
<reference evidence="2 3" key="1">
    <citation type="journal article" date="2022" name="Genome Biol. Evol.">
        <title>Host diet, physiology and behaviors set the stage for Lachnospiraceae cladogenesis.</title>
        <authorList>
            <person name="Vera-Ponce De Leon A."/>
            <person name="Schneider M."/>
            <person name="Jahnes B.C."/>
            <person name="Sadowski V."/>
            <person name="Camuy-Velez L.A."/>
            <person name="Duan J."/>
            <person name="Sabree Z.L."/>
        </authorList>
    </citation>
    <scope>NUCLEOTIDE SEQUENCE [LARGE SCALE GENOMIC DNA]</scope>
    <source>
        <strain evidence="2 3">PAL227</strain>
    </source>
</reference>
<accession>A0ABT1EKF5</accession>
<evidence type="ECO:0000313" key="3">
    <source>
        <dbReference type="Proteomes" id="UP001523565"/>
    </source>
</evidence>
<name>A0ABT1EKF5_9FIRM</name>
<protein>
    <submittedName>
        <fullName evidence="2">GIY-YIG nuclease family protein</fullName>
    </submittedName>
</protein>
<dbReference type="CDD" id="cd10451">
    <property type="entry name" value="GIY-YIG_LuxR_like"/>
    <property type="match status" value="1"/>
</dbReference>
<comment type="caution">
    <text evidence="2">The sequence shown here is derived from an EMBL/GenBank/DDBJ whole genome shotgun (WGS) entry which is preliminary data.</text>
</comment>
<dbReference type="InterPro" id="IPR035901">
    <property type="entry name" value="GIY-YIG_endonuc_sf"/>
</dbReference>
<sequence>MEISRRKQLLAEYANRKPEMGIISLACEATGDVFLGTSNDTKASLNGLRFKLETGSHPNRSLRELWQQYGEAGFTLSVVEVLDYEDAKADYTQELEEMLEQHLEENKEARRIWK</sequence>
<dbReference type="Gene3D" id="3.40.1440.10">
    <property type="entry name" value="GIY-YIG endonuclease"/>
    <property type="match status" value="1"/>
</dbReference>
<gene>
    <name evidence="2" type="ORF">NK118_13040</name>
</gene>
<feature type="coiled-coil region" evidence="1">
    <location>
        <begin position="81"/>
        <end position="112"/>
    </location>
</feature>
<keyword evidence="1" id="KW-0175">Coiled coil</keyword>
<organism evidence="2 3">
    <name type="scientific">Ohessyouella blattaphilus</name>
    <dbReference type="NCBI Taxonomy" id="2949333"/>
    <lineage>
        <taxon>Bacteria</taxon>
        <taxon>Bacillati</taxon>
        <taxon>Bacillota</taxon>
        <taxon>Clostridia</taxon>
        <taxon>Lachnospirales</taxon>
        <taxon>Lachnospiraceae</taxon>
        <taxon>Ohessyouella</taxon>
    </lineage>
</organism>
<proteinExistence type="predicted"/>
<keyword evidence="3" id="KW-1185">Reference proteome</keyword>
<dbReference type="Proteomes" id="UP001523565">
    <property type="component" value="Unassembled WGS sequence"/>
</dbReference>
<evidence type="ECO:0000313" key="2">
    <source>
        <dbReference type="EMBL" id="MCP1111174.1"/>
    </source>
</evidence>